<gene>
    <name evidence="1" type="ORF">N0V84_008261</name>
</gene>
<organism evidence="1 2">
    <name type="scientific">Fusarium piperis</name>
    <dbReference type="NCBI Taxonomy" id="1435070"/>
    <lineage>
        <taxon>Eukaryota</taxon>
        <taxon>Fungi</taxon>
        <taxon>Dikarya</taxon>
        <taxon>Ascomycota</taxon>
        <taxon>Pezizomycotina</taxon>
        <taxon>Sordariomycetes</taxon>
        <taxon>Hypocreomycetidae</taxon>
        <taxon>Hypocreales</taxon>
        <taxon>Nectriaceae</taxon>
        <taxon>Fusarium</taxon>
        <taxon>Fusarium solani species complex</taxon>
    </lineage>
</organism>
<comment type="caution">
    <text evidence="1">The sequence shown here is derived from an EMBL/GenBank/DDBJ whole genome shotgun (WGS) entry which is preliminary data.</text>
</comment>
<protein>
    <submittedName>
        <fullName evidence="1">Uncharacterized protein</fullName>
    </submittedName>
</protein>
<dbReference type="AlphaFoldDB" id="A0A9W8W8M9"/>
<reference evidence="1" key="1">
    <citation type="submission" date="2022-10" db="EMBL/GenBank/DDBJ databases">
        <title>Tapping the CABI collections for fungal endophytes: first genome assemblies for Collariella, Neodidymelliopsis, Ascochyta clinopodiicola, Didymella pomorum, Didymosphaeria variabile, Neocosmospora piperis and Neocucurbitaria cava.</title>
        <authorList>
            <person name="Hill R."/>
        </authorList>
    </citation>
    <scope>NUCLEOTIDE SEQUENCE</scope>
    <source>
        <strain evidence="1">IMI 366586</strain>
    </source>
</reference>
<evidence type="ECO:0000313" key="1">
    <source>
        <dbReference type="EMBL" id="KAJ4315662.1"/>
    </source>
</evidence>
<name>A0A9W8W8M9_9HYPO</name>
<dbReference type="Proteomes" id="UP001140502">
    <property type="component" value="Unassembled WGS sequence"/>
</dbReference>
<keyword evidence="2" id="KW-1185">Reference proteome</keyword>
<dbReference type="OrthoDB" id="5086119at2759"/>
<sequence length="123" mass="14109">MCMSIKTTMACGHTFTNYATTCCCTATASRPCTPDVKVQYLDDTCAACDPEARRRRVRLDYESRHAELMALYIAAKRSGDGDAMARVEQLVMENARTTMERNFEISPSRRDESVMWWWEMDSE</sequence>
<dbReference type="EMBL" id="JAPEUR010000198">
    <property type="protein sequence ID" value="KAJ4315662.1"/>
    <property type="molecule type" value="Genomic_DNA"/>
</dbReference>
<proteinExistence type="predicted"/>
<accession>A0A9W8W8M9</accession>
<evidence type="ECO:0000313" key="2">
    <source>
        <dbReference type="Proteomes" id="UP001140502"/>
    </source>
</evidence>